<dbReference type="Gene3D" id="1.10.1220.10">
    <property type="entry name" value="Met repressor-like"/>
    <property type="match status" value="1"/>
</dbReference>
<gene>
    <name evidence="4" type="primary">seqA</name>
    <name evidence="8" type="ORF">EV692_1721</name>
</gene>
<comment type="subcellular location">
    <subcellularLocation>
        <location evidence="4 5">Cytoplasm</location>
    </subcellularLocation>
</comment>
<dbReference type="GO" id="GO:0005737">
    <property type="term" value="C:cytoplasm"/>
    <property type="evidence" value="ECO:0007669"/>
    <property type="project" value="UniProtKB-SubCell"/>
</dbReference>
<evidence type="ECO:0000256" key="3">
    <source>
        <dbReference type="ARBA" id="ARBA00023125"/>
    </source>
</evidence>
<comment type="caution">
    <text evidence="8">The sequence shown here is derived from an EMBL/GenBank/DDBJ whole genome shotgun (WGS) entry which is preliminary data.</text>
</comment>
<dbReference type="SUPFAM" id="SSF47598">
    <property type="entry name" value="Ribbon-helix-helix"/>
    <property type="match status" value="1"/>
</dbReference>
<comment type="subunit">
    <text evidence="4">Homodimer. Polymerizes to form helical filaments.</text>
</comment>
<dbReference type="EMBL" id="SMGJ01000005">
    <property type="protein sequence ID" value="TCK68388.1"/>
    <property type="molecule type" value="Genomic_DNA"/>
</dbReference>
<evidence type="ECO:0000259" key="6">
    <source>
        <dbReference type="Pfam" id="PF03925"/>
    </source>
</evidence>
<comment type="function">
    <text evidence="4 5">Negative regulator of replication initiation, which contributes to regulation of DNA replication and ensures that replication initiation occurs exactly once per chromosome per cell cycle. Binds to pairs of hemimethylated GATC sequences in the oriC region, thus preventing assembly of replication proteins and re-initiation at newly replicated origins. Repression is relieved when the region becomes fully methylated.</text>
</comment>
<dbReference type="GO" id="GO:0003677">
    <property type="term" value="F:DNA binding"/>
    <property type="evidence" value="ECO:0007669"/>
    <property type="project" value="UniProtKB-UniRule"/>
</dbReference>
<dbReference type="RefSeq" id="WP_132302317.1">
    <property type="nucleotide sequence ID" value="NZ_CP170642.1"/>
</dbReference>
<evidence type="ECO:0000256" key="4">
    <source>
        <dbReference type="HAMAP-Rule" id="MF_00908"/>
    </source>
</evidence>
<dbReference type="Pfam" id="PF03925">
    <property type="entry name" value="SeqA"/>
    <property type="match status" value="1"/>
</dbReference>
<sequence length="227" mass="25791">MKIIEVDEELYQYIASHTQSIGESASDILRRLLHLPSLNIRSVALDLSDKTENIDRSLSLQQETASIYSESTVNQQTIQPQEEIVTQQVQVVERAEPDTELDVSKQSDAADLMILLDTPEFKQESKAVVRFLTILSGLYKLNNDVFTQAIRSENVQGRTRVYFAQDEQTLLDAGNHTKPKQIPDCPHWVITNNNSGRKMIMLEGVMREMGFDEKTIDYVKNAFVADN</sequence>
<dbReference type="NCBIfam" id="NF008389">
    <property type="entry name" value="PRK11187.1"/>
    <property type="match status" value="1"/>
</dbReference>
<dbReference type="GO" id="GO:0032297">
    <property type="term" value="P:negative regulation of DNA-templated DNA replication initiation"/>
    <property type="evidence" value="ECO:0007669"/>
    <property type="project" value="UniProtKB-UniRule"/>
</dbReference>
<organism evidence="8 9">
    <name type="scientific">Lonepinella koalarum</name>
    <dbReference type="NCBI Taxonomy" id="53417"/>
    <lineage>
        <taxon>Bacteria</taxon>
        <taxon>Pseudomonadati</taxon>
        <taxon>Pseudomonadota</taxon>
        <taxon>Gammaproteobacteria</taxon>
        <taxon>Pasteurellales</taxon>
        <taxon>Pasteurellaceae</taxon>
        <taxon>Lonepinella</taxon>
    </lineage>
</organism>
<dbReference type="SUPFAM" id="SSF82808">
    <property type="entry name" value="Replication modulator SeqA, C-terminal DNA-binding domain"/>
    <property type="match status" value="1"/>
</dbReference>
<keyword evidence="9" id="KW-1185">Reference proteome</keyword>
<dbReference type="PIRSF" id="PIRSF019401">
    <property type="entry name" value="SeqA"/>
    <property type="match status" value="1"/>
</dbReference>
<feature type="region of interest" description="Interaction with DNA" evidence="4">
    <location>
        <begin position="158"/>
        <end position="162"/>
    </location>
</feature>
<evidence type="ECO:0000256" key="5">
    <source>
        <dbReference type="PIRNR" id="PIRNR019401"/>
    </source>
</evidence>
<dbReference type="Gene3D" id="1.20.1380.10">
    <property type="entry name" value="Replication modulator SeqA, C-terminal DNA-binding domain"/>
    <property type="match status" value="1"/>
</dbReference>
<evidence type="ECO:0000313" key="8">
    <source>
        <dbReference type="EMBL" id="TCK68388.1"/>
    </source>
</evidence>
<comment type="similarity">
    <text evidence="4 5">Belongs to the SeqA family.</text>
</comment>
<keyword evidence="3 4" id="KW-0238">DNA-binding</keyword>
<dbReference type="Pfam" id="PF17206">
    <property type="entry name" value="SeqA_N"/>
    <property type="match status" value="1"/>
</dbReference>
<accession>A0A4R1KTB8</accession>
<dbReference type="InterPro" id="IPR005621">
    <property type="entry name" value="SeqA"/>
</dbReference>
<evidence type="ECO:0000256" key="2">
    <source>
        <dbReference type="ARBA" id="ARBA00022880"/>
    </source>
</evidence>
<keyword evidence="1 4" id="KW-0963">Cytoplasm</keyword>
<dbReference type="InterPro" id="IPR033761">
    <property type="entry name" value="SeqA_N"/>
</dbReference>
<comment type="caution">
    <text evidence="4">Lacks conserved residue(s) required for the propagation of feature annotation.</text>
</comment>
<dbReference type="GO" id="GO:0006355">
    <property type="term" value="P:regulation of DNA-templated transcription"/>
    <property type="evidence" value="ECO:0007669"/>
    <property type="project" value="InterPro"/>
</dbReference>
<dbReference type="AlphaFoldDB" id="A0A4R1KTB8"/>
<protein>
    <recommendedName>
        <fullName evidence="4 5">Negative modulator of initiation of replication</fullName>
    </recommendedName>
</protein>
<dbReference type="InterPro" id="IPR026577">
    <property type="entry name" value="SeqA_DNA-bd_C"/>
</dbReference>
<dbReference type="Proteomes" id="UP000295496">
    <property type="component" value="Unassembled WGS sequence"/>
</dbReference>
<name>A0A4R1KTB8_9PAST</name>
<dbReference type="HAMAP" id="MF_00908">
    <property type="entry name" value="SeqA"/>
    <property type="match status" value="1"/>
</dbReference>
<feature type="region of interest" description="Interaction with DNA" evidence="4">
    <location>
        <begin position="127"/>
        <end position="128"/>
    </location>
</feature>
<dbReference type="InterPro" id="IPR010985">
    <property type="entry name" value="Ribbon_hlx_hlx"/>
</dbReference>
<keyword evidence="2 4" id="KW-0236">DNA replication inhibitor</keyword>
<proteinExistence type="inferred from homology"/>
<evidence type="ECO:0000256" key="1">
    <source>
        <dbReference type="ARBA" id="ARBA00022490"/>
    </source>
</evidence>
<feature type="domain" description="Negative modulator of initiation of replication SeqA N-terminal" evidence="7">
    <location>
        <begin position="1"/>
        <end position="36"/>
    </location>
</feature>
<dbReference type="InterPro" id="IPR036835">
    <property type="entry name" value="SeqA_DNA-bd_C_sf"/>
</dbReference>
<evidence type="ECO:0000259" key="7">
    <source>
        <dbReference type="Pfam" id="PF17206"/>
    </source>
</evidence>
<dbReference type="InterPro" id="IPR013321">
    <property type="entry name" value="Arc_rbn_hlx_hlx"/>
</dbReference>
<reference evidence="8 9" key="1">
    <citation type="submission" date="2019-03" db="EMBL/GenBank/DDBJ databases">
        <title>Genomic Encyclopedia of Type Strains, Phase IV (KMG-IV): sequencing the most valuable type-strain genomes for metagenomic binning, comparative biology and taxonomic classification.</title>
        <authorList>
            <person name="Goeker M."/>
        </authorList>
    </citation>
    <scope>NUCLEOTIDE SEQUENCE [LARGE SCALE GENOMIC DNA]</scope>
    <source>
        <strain evidence="8 9">DSM 10053</strain>
    </source>
</reference>
<evidence type="ECO:0000313" key="9">
    <source>
        <dbReference type="Proteomes" id="UP000295496"/>
    </source>
</evidence>
<feature type="domain" description="Replication modulator SeqA C-terminal DNA-binding" evidence="6">
    <location>
        <begin position="113"/>
        <end position="221"/>
    </location>
</feature>